<feature type="domain" description="ACT" evidence="3">
    <location>
        <begin position="119"/>
        <end position="202"/>
    </location>
</feature>
<dbReference type="InParanoid" id="A0A2G5D686"/>
<evidence type="ECO:0000313" key="5">
    <source>
        <dbReference type="Proteomes" id="UP000230069"/>
    </source>
</evidence>
<dbReference type="AlphaFoldDB" id="A0A2G5D686"/>
<dbReference type="STRING" id="218851.A0A2G5D686"/>
<dbReference type="Pfam" id="PF24914">
    <property type="entry name" value="ACR10_N"/>
    <property type="match status" value="1"/>
</dbReference>
<dbReference type="Pfam" id="PF24926">
    <property type="entry name" value="ACT_ACR9_C"/>
    <property type="match status" value="1"/>
</dbReference>
<dbReference type="GO" id="GO:0016597">
    <property type="term" value="F:amino acid binding"/>
    <property type="evidence" value="ECO:0007669"/>
    <property type="project" value="UniProtKB-UniRule"/>
</dbReference>
<dbReference type="InterPro" id="IPR056816">
    <property type="entry name" value="ACR2/9/10_N"/>
</dbReference>
<dbReference type="InterPro" id="IPR056805">
    <property type="entry name" value="ACT_ACR9/10_C"/>
</dbReference>
<proteinExistence type="predicted"/>
<accession>A0A2G5D686</accession>
<dbReference type="PANTHER" id="PTHR31096">
    <property type="entry name" value="ACT DOMAIN-CONTAINING PROTEIN ACR4-RELATED"/>
    <property type="match status" value="1"/>
</dbReference>
<dbReference type="PANTHER" id="PTHR31096:SF65">
    <property type="entry name" value="ACT DOMAIN-CONTAINING PROTEIN ACR9"/>
    <property type="match status" value="1"/>
</dbReference>
<dbReference type="PROSITE" id="PS51671">
    <property type="entry name" value="ACT"/>
    <property type="match status" value="1"/>
</dbReference>
<organism evidence="4 5">
    <name type="scientific">Aquilegia coerulea</name>
    <name type="common">Rocky mountain columbine</name>
    <dbReference type="NCBI Taxonomy" id="218851"/>
    <lineage>
        <taxon>Eukaryota</taxon>
        <taxon>Viridiplantae</taxon>
        <taxon>Streptophyta</taxon>
        <taxon>Embryophyta</taxon>
        <taxon>Tracheophyta</taxon>
        <taxon>Spermatophyta</taxon>
        <taxon>Magnoliopsida</taxon>
        <taxon>Ranunculales</taxon>
        <taxon>Ranunculaceae</taxon>
        <taxon>Thalictroideae</taxon>
        <taxon>Aquilegia</taxon>
    </lineage>
</organism>
<evidence type="ECO:0000313" key="4">
    <source>
        <dbReference type="EMBL" id="PIA39022.1"/>
    </source>
</evidence>
<evidence type="ECO:0000256" key="1">
    <source>
        <dbReference type="ARBA" id="ARBA00022737"/>
    </source>
</evidence>
<keyword evidence="1 2" id="KW-0677">Repeat</keyword>
<protein>
    <recommendedName>
        <fullName evidence="2">ACT domain-containing protein ACR</fullName>
    </recommendedName>
    <alternativeName>
        <fullName evidence="2">Protein ACT DOMAIN REPEATS</fullName>
    </alternativeName>
</protein>
<sequence>MGLPNDDVVIIEKSNKAGGDDEARVITVNCPDKTGLGCDLCRIILDFGLSITKGDVSTDGKWCYVVFWVMPYWNSINVRWNSLKDRLMSVCPSSSSISFYFNQQSSSSSSRSSPSRVYLLKLFCVDRKGLLYDVTKVLTELELTIQRVKVMTTPDDKVMDLFFITDNMDLLHTRRRQDETCGRLNIVLGDSCISCELQLAGPEYQSLEHGVSCLAPAVAEELFYCELLDMENHSQTLSPDLVNLRNGSVSIDNSLSPAHTLLQIHCVDQKGLLYDIMRTLKDCNIQIAYGRFSPTAKGYRDIDLFIQQTDGKKIVDLEKQGALCSCMKMEMLHPLRVTISNRGPDTELYVANPVELSGKGRPRVFYDVTFALKCLGICIFSAEIGRHSTSDRQWEVYRFLLDESCQFHLANSRAQTQIIDKVRRTLMGW</sequence>
<comment type="function">
    <text evidence="2">Binds amino acids.</text>
</comment>
<reference evidence="4 5" key="1">
    <citation type="submission" date="2017-09" db="EMBL/GenBank/DDBJ databases">
        <title>WGS assembly of Aquilegia coerulea Goldsmith.</title>
        <authorList>
            <person name="Hodges S."/>
            <person name="Kramer E."/>
            <person name="Nordborg M."/>
            <person name="Tomkins J."/>
            <person name="Borevitz J."/>
            <person name="Derieg N."/>
            <person name="Yan J."/>
            <person name="Mihaltcheva S."/>
            <person name="Hayes R.D."/>
            <person name="Rokhsar D."/>
        </authorList>
    </citation>
    <scope>NUCLEOTIDE SEQUENCE [LARGE SCALE GENOMIC DNA]</scope>
    <source>
        <strain evidence="5">cv. Goldsmith</strain>
    </source>
</reference>
<dbReference type="InterPro" id="IPR002912">
    <property type="entry name" value="ACT_dom"/>
</dbReference>
<evidence type="ECO:0000259" key="3">
    <source>
        <dbReference type="PROSITE" id="PS51671"/>
    </source>
</evidence>
<dbReference type="OrthoDB" id="2019824at2759"/>
<dbReference type="FunCoup" id="A0A2G5D686">
    <property type="interactions" value="347"/>
</dbReference>
<name>A0A2G5D686_AQUCA</name>
<dbReference type="InterPro" id="IPR045865">
    <property type="entry name" value="ACT-like_dom_sf"/>
</dbReference>
<dbReference type="InterPro" id="IPR040217">
    <property type="entry name" value="ACR1-12"/>
</dbReference>
<dbReference type="SUPFAM" id="SSF55021">
    <property type="entry name" value="ACT-like"/>
    <property type="match status" value="2"/>
</dbReference>
<keyword evidence="5" id="KW-1185">Reference proteome</keyword>
<dbReference type="EMBL" id="KZ305044">
    <property type="protein sequence ID" value="PIA39022.1"/>
    <property type="molecule type" value="Genomic_DNA"/>
</dbReference>
<gene>
    <name evidence="4" type="ORF">AQUCO_02700299v1</name>
</gene>
<dbReference type="Proteomes" id="UP000230069">
    <property type="component" value="Unassembled WGS sequence"/>
</dbReference>
<evidence type="ECO:0000256" key="2">
    <source>
        <dbReference type="RuleBase" id="RU369043"/>
    </source>
</evidence>
<dbReference type="Pfam" id="PF24931">
    <property type="entry name" value="ACT_ACR9_3rd"/>
    <property type="match status" value="2"/>
</dbReference>